<dbReference type="SUPFAM" id="SSF51695">
    <property type="entry name" value="PLC-like phosphodiesterases"/>
    <property type="match status" value="1"/>
</dbReference>
<gene>
    <name evidence="2" type="ORF">DFP95_101785</name>
</gene>
<organism evidence="2 3">
    <name type="scientific">Cohnella lupini</name>
    <dbReference type="NCBI Taxonomy" id="1294267"/>
    <lineage>
        <taxon>Bacteria</taxon>
        <taxon>Bacillati</taxon>
        <taxon>Bacillota</taxon>
        <taxon>Bacilli</taxon>
        <taxon>Bacillales</taxon>
        <taxon>Paenibacillaceae</taxon>
        <taxon>Cohnella</taxon>
    </lineage>
</organism>
<dbReference type="Gene3D" id="3.20.20.190">
    <property type="entry name" value="Phosphatidylinositol (PI) phosphodiesterase"/>
    <property type="match status" value="1"/>
</dbReference>
<dbReference type="RefSeq" id="WP_181907227.1">
    <property type="nucleotide sequence ID" value="NZ_QRDY01000001.1"/>
</dbReference>
<dbReference type="GO" id="GO:0006644">
    <property type="term" value="P:phospholipid metabolic process"/>
    <property type="evidence" value="ECO:0007669"/>
    <property type="project" value="TreeGrafter"/>
</dbReference>
<comment type="caution">
    <text evidence="2">The sequence shown here is derived from an EMBL/GenBank/DDBJ whole genome shotgun (WGS) entry which is preliminary data.</text>
</comment>
<reference evidence="2 3" key="1">
    <citation type="submission" date="2018-07" db="EMBL/GenBank/DDBJ databases">
        <title>Genomic Encyclopedia of Type Strains, Phase III (KMG-III): the genomes of soil and plant-associated and newly described type strains.</title>
        <authorList>
            <person name="Whitman W."/>
        </authorList>
    </citation>
    <scope>NUCLEOTIDE SEQUENCE [LARGE SCALE GENOMIC DNA]</scope>
    <source>
        <strain evidence="2 3">CECT 8236</strain>
    </source>
</reference>
<dbReference type="InterPro" id="IPR030395">
    <property type="entry name" value="GP_PDE_dom"/>
</dbReference>
<name>A0A3D9IYY6_9BACL</name>
<accession>A0A3D9IYY6</accession>
<evidence type="ECO:0000259" key="1">
    <source>
        <dbReference type="PROSITE" id="PS51704"/>
    </source>
</evidence>
<dbReference type="AlphaFoldDB" id="A0A3D9IYY6"/>
<proteinExistence type="predicted"/>
<dbReference type="CDD" id="cd08566">
    <property type="entry name" value="GDPD_AtGDE_like"/>
    <property type="match status" value="1"/>
</dbReference>
<dbReference type="Pfam" id="PF03009">
    <property type="entry name" value="GDPD"/>
    <property type="match status" value="1"/>
</dbReference>
<dbReference type="GO" id="GO:0070291">
    <property type="term" value="P:N-acylethanolamine metabolic process"/>
    <property type="evidence" value="ECO:0007669"/>
    <property type="project" value="TreeGrafter"/>
</dbReference>
<evidence type="ECO:0000313" key="3">
    <source>
        <dbReference type="Proteomes" id="UP000256869"/>
    </source>
</evidence>
<dbReference type="PROSITE" id="PS51704">
    <property type="entry name" value="GP_PDE"/>
    <property type="match status" value="1"/>
</dbReference>
<keyword evidence="3" id="KW-1185">Reference proteome</keyword>
<dbReference type="GO" id="GO:0005886">
    <property type="term" value="C:plasma membrane"/>
    <property type="evidence" value="ECO:0007669"/>
    <property type="project" value="TreeGrafter"/>
</dbReference>
<feature type="domain" description="GP-PDE" evidence="1">
    <location>
        <begin position="25"/>
        <end position="324"/>
    </location>
</feature>
<protein>
    <submittedName>
        <fullName evidence="2">Glycerophosphoryl diester phosphodiesterase</fullName>
    </submittedName>
</protein>
<evidence type="ECO:0000313" key="2">
    <source>
        <dbReference type="EMBL" id="RED66286.1"/>
    </source>
</evidence>
<dbReference type="EMBL" id="QRDY01000001">
    <property type="protein sequence ID" value="RED66286.1"/>
    <property type="molecule type" value="Genomic_DNA"/>
</dbReference>
<dbReference type="InterPro" id="IPR017946">
    <property type="entry name" value="PLC-like_Pdiesterase_TIM-brl"/>
</dbReference>
<sequence>MSVNPVVQTPFEKIYTDYLDSNGRVMIAAHRGIWRRASENSLQAIQAAIDLGMDVVEVDIRKTKDGTLVLMHDETVDRMTNGSGKVSELTYQEIRELRLKQGRGGVEASVTNELVPTLREAMELITNKILVNLDKCWDVREDVYRVLLETGTVRQGLFKSAAGMDEVEPFLNGKAERPEFIQIIHDYKVVQTDVGIKDLFSSFAENEELKKWLSQVGPAELIKKLPKPNNELLEHLDELFARIKPKAFELNFLYDRSEIMASETIRRLKERSCRIWVNTMFGWDCGGHTDEISLNNPEFGWDWHKERGANMILSDHPEELYHYLNAGK</sequence>
<dbReference type="Pfam" id="PF16387">
    <property type="entry name" value="DUF4996"/>
    <property type="match status" value="1"/>
</dbReference>
<dbReference type="GO" id="GO:0008889">
    <property type="term" value="F:glycerophosphodiester phosphodiesterase activity"/>
    <property type="evidence" value="ECO:0007669"/>
    <property type="project" value="TreeGrafter"/>
</dbReference>
<dbReference type="InterPro" id="IPR032160">
    <property type="entry name" value="DUF4996"/>
</dbReference>
<dbReference type="Proteomes" id="UP000256869">
    <property type="component" value="Unassembled WGS sequence"/>
</dbReference>
<dbReference type="GO" id="GO:0006580">
    <property type="term" value="P:ethanolamine metabolic process"/>
    <property type="evidence" value="ECO:0007669"/>
    <property type="project" value="TreeGrafter"/>
</dbReference>
<dbReference type="PANTHER" id="PTHR46320:SF1">
    <property type="entry name" value="GLYCEROPHOSPHODIESTER PHOSPHODIESTERASE 1"/>
    <property type="match status" value="1"/>
</dbReference>
<dbReference type="PANTHER" id="PTHR46320">
    <property type="entry name" value="GLYCEROPHOSPHODIESTER PHOSPHODIESTERASE 1"/>
    <property type="match status" value="1"/>
</dbReference>